<keyword evidence="1" id="KW-0614">Plasmid</keyword>
<protein>
    <recommendedName>
        <fullName evidence="3">CopG antitoxin of type II toxin-antitoxin system</fullName>
    </recommendedName>
</protein>
<reference evidence="2" key="1">
    <citation type="submission" date="2019-04" db="EMBL/GenBank/DDBJ databases">
        <title>NAS-01 Genome Sequencing.</title>
        <authorList>
            <person name="Kato S."/>
            <person name="Itoh T."/>
            <person name="Ohkuma M."/>
        </authorList>
    </citation>
    <scope>NUCLEOTIDE SEQUENCE [LARGE SCALE GENOMIC DNA]</scope>
    <source>
        <strain evidence="2">NAS-01</strain>
        <plasmid evidence="2">pATS1</plasmid>
    </source>
</reference>
<dbReference type="OrthoDB" id="5297245at2"/>
<geneLocation type="plasmid" evidence="1 2">
    <name>pATS1</name>
</geneLocation>
<dbReference type="Pfam" id="PF12441">
    <property type="entry name" value="CopG_antitoxin"/>
    <property type="match status" value="1"/>
</dbReference>
<organism evidence="1 2">
    <name type="scientific">Athalassotoga saccharophila</name>
    <dbReference type="NCBI Taxonomy" id="1441386"/>
    <lineage>
        <taxon>Bacteria</taxon>
        <taxon>Thermotogati</taxon>
        <taxon>Thermotogota</taxon>
        <taxon>Thermotogae</taxon>
        <taxon>Mesoaciditogales</taxon>
        <taxon>Mesoaciditogaceae</taxon>
        <taxon>Athalassotoga</taxon>
    </lineage>
</organism>
<keyword evidence="2" id="KW-1185">Reference proteome</keyword>
<name>A0A6N4TE74_9BACT</name>
<evidence type="ECO:0008006" key="3">
    <source>
        <dbReference type="Google" id="ProtNLM"/>
    </source>
</evidence>
<dbReference type="InterPro" id="IPR022148">
    <property type="entry name" value="CopG_antitoxin"/>
</dbReference>
<proteinExistence type="predicted"/>
<dbReference type="RefSeq" id="WP_161848420.1">
    <property type="nucleotide sequence ID" value="NZ_AP019551.1"/>
</dbReference>
<accession>A0A6N4TE74</accession>
<gene>
    <name evidence="1" type="ORF">ATHSA_p10032</name>
</gene>
<sequence>MKKAYKDEIPKFKNLEEERIFWDTHSLEDVFDDLEEVKVLVRKRPKTTVSIRMDEDELKQIKELSKKMGVKYTPLIRSSTRIGLSKVAKLAK</sequence>
<evidence type="ECO:0000313" key="2">
    <source>
        <dbReference type="Proteomes" id="UP000463916"/>
    </source>
</evidence>
<evidence type="ECO:0000313" key="1">
    <source>
        <dbReference type="EMBL" id="BBJ29079.1"/>
    </source>
</evidence>
<dbReference type="AlphaFoldDB" id="A0A6N4TE74"/>
<dbReference type="Proteomes" id="UP000463916">
    <property type="component" value="Plasmid pATS1"/>
</dbReference>
<dbReference type="KEGG" id="asac:ATHSA_p10032"/>
<dbReference type="EMBL" id="AP019552">
    <property type="protein sequence ID" value="BBJ29079.1"/>
    <property type="molecule type" value="Genomic_DNA"/>
</dbReference>